<dbReference type="EMBL" id="CP069102">
    <property type="protein sequence ID" value="QSS48777.1"/>
    <property type="molecule type" value="Genomic_DNA"/>
</dbReference>
<evidence type="ECO:0000313" key="2">
    <source>
        <dbReference type="Proteomes" id="UP000663419"/>
    </source>
</evidence>
<dbReference type="VEuPathDB" id="FungiDB:I7I53_08887"/>
<organism evidence="1 2">
    <name type="scientific">Ajellomyces capsulatus (strain H88)</name>
    <name type="common">Darling's disease fungus</name>
    <name type="synonym">Histoplasma capsulatum</name>
    <dbReference type="NCBI Taxonomy" id="544711"/>
    <lineage>
        <taxon>Eukaryota</taxon>
        <taxon>Fungi</taxon>
        <taxon>Dikarya</taxon>
        <taxon>Ascomycota</taxon>
        <taxon>Pezizomycotina</taxon>
        <taxon>Eurotiomycetes</taxon>
        <taxon>Eurotiomycetidae</taxon>
        <taxon>Onygenales</taxon>
        <taxon>Ajellomycetaceae</taxon>
        <taxon>Histoplasma</taxon>
    </lineage>
</organism>
<protein>
    <submittedName>
        <fullName evidence="1">Uncharacterized protein</fullName>
    </submittedName>
</protein>
<accession>A0A8A1LAI7</accession>
<sequence>MLFCFPSWPHHPCLDPLHQNEIGKWTRTCRWSGVDALINQADSLLQKYLECRLWMITCTDVQCHFYFLTGLDPSSGQLQQIYLNPDACQHPWTMGVNVKTGSRQRQM</sequence>
<gene>
    <name evidence="1" type="ORF">I7I53_08887</name>
</gene>
<dbReference type="Proteomes" id="UP000663419">
    <property type="component" value="Chromosome 1"/>
</dbReference>
<evidence type="ECO:0000313" key="1">
    <source>
        <dbReference type="EMBL" id="QSS48777.1"/>
    </source>
</evidence>
<name>A0A8A1LAI7_AJEC8</name>
<reference evidence="1" key="1">
    <citation type="submission" date="2021-01" db="EMBL/GenBank/DDBJ databases">
        <title>Chromosome-level genome assembly of a human fungal pathogen reveals clustering of transcriptionally co-regulated genes.</title>
        <authorList>
            <person name="Voorhies M."/>
            <person name="Cohen S."/>
            <person name="Shea T.P."/>
            <person name="Petrus S."/>
            <person name="Munoz J.F."/>
            <person name="Poplawski S."/>
            <person name="Goldman W.E."/>
            <person name="Michael T."/>
            <person name="Cuomo C.A."/>
            <person name="Sil A."/>
            <person name="Beyhan S."/>
        </authorList>
    </citation>
    <scope>NUCLEOTIDE SEQUENCE</scope>
    <source>
        <strain evidence="1">H88</strain>
    </source>
</reference>
<proteinExistence type="predicted"/>
<dbReference type="AlphaFoldDB" id="A0A8A1LAI7"/>